<dbReference type="InterPro" id="IPR002052">
    <property type="entry name" value="DNA_methylase_N6_adenine_CS"/>
</dbReference>
<evidence type="ECO:0000313" key="6">
    <source>
        <dbReference type="EMBL" id="KKL20740.1"/>
    </source>
</evidence>
<feature type="domain" description="ParB-like N-terminal" evidence="5">
    <location>
        <begin position="35"/>
        <end position="120"/>
    </location>
</feature>
<dbReference type="PIRSF" id="PIRSF036758">
    <property type="entry name" value="Aden_M_ParB"/>
    <property type="match status" value="1"/>
</dbReference>
<comment type="similarity">
    <text evidence="1">Belongs to the N(4)/N(6)-methyltransferase family.</text>
</comment>
<dbReference type="InterPro" id="IPR002941">
    <property type="entry name" value="DNA_methylase_N4/N6"/>
</dbReference>
<name>A0A0F9BG68_9ZZZZ</name>
<accession>A0A0F9BG68</accession>
<evidence type="ECO:0000259" key="5">
    <source>
        <dbReference type="SMART" id="SM00470"/>
    </source>
</evidence>
<dbReference type="InterPro" id="IPR002295">
    <property type="entry name" value="N4/N6-MTase_EcoPI_Mod-like"/>
</dbReference>
<dbReference type="Pfam" id="PF01555">
    <property type="entry name" value="N6_N4_Mtase"/>
    <property type="match status" value="1"/>
</dbReference>
<proteinExistence type="inferred from homology"/>
<evidence type="ECO:0000256" key="1">
    <source>
        <dbReference type="ARBA" id="ARBA00006594"/>
    </source>
</evidence>
<dbReference type="GO" id="GO:0032259">
    <property type="term" value="P:methylation"/>
    <property type="evidence" value="ECO:0007669"/>
    <property type="project" value="UniProtKB-KW"/>
</dbReference>
<dbReference type="PROSITE" id="PS00092">
    <property type="entry name" value="N6_MTASE"/>
    <property type="match status" value="1"/>
</dbReference>
<dbReference type="GO" id="GO:0003677">
    <property type="term" value="F:DNA binding"/>
    <property type="evidence" value="ECO:0007669"/>
    <property type="project" value="InterPro"/>
</dbReference>
<evidence type="ECO:0000256" key="2">
    <source>
        <dbReference type="ARBA" id="ARBA00022603"/>
    </source>
</evidence>
<dbReference type="SUPFAM" id="SSF110849">
    <property type="entry name" value="ParB/Sulfiredoxin"/>
    <property type="match status" value="1"/>
</dbReference>
<dbReference type="SUPFAM" id="SSF53335">
    <property type="entry name" value="S-adenosyl-L-methionine-dependent methyltransferases"/>
    <property type="match status" value="1"/>
</dbReference>
<dbReference type="InterPro" id="IPR015840">
    <property type="entry name" value="DNA_MeTrfase_ParB"/>
</dbReference>
<sequence>HKLAEHGKLLIGCYCTLTSPEESMEPKINPQLEPFLRPVNELKPHPRNPMAHDEDQLTRLEAIFKRYGIQLPIVALEDGTIIAGHARVEVCKRLNWPAIPTITFATEDEATDWVQDADAVAAMAEGFMVADNQVARLGKWRNELLQEIVHAQEALGVNIAEALAFTADDLAKRFKEVPTERVADSEIPDKPKKPTTKIGDLWRLGEHLILCADSTLKKNVAQLFDNQVAQAIITDPPYGISYTDQGGKHEAIAGDELRGDDLKAMVQKALKWANRYAAPDASYYIWHSPSTRADFTAALEAAGLQERQYLVWVKDTFTLGGADYQHGYEPIFYASRAGEKPAFYGNRAQSTIWRIAYHTGEGDLAVAMENGLKISTGDGVGIFIRPNAPKSHKIRLVRLEEGQAILLAHPGSDTDAWQVKRDAGSTYQHPTQKPITLAERALLNSTQADDIVYDAFGGAGFTLLAAERNGRRARICEIDPGYVDVMVDRWEAETSGKAKRAK</sequence>
<organism evidence="6">
    <name type="scientific">marine sediment metagenome</name>
    <dbReference type="NCBI Taxonomy" id="412755"/>
    <lineage>
        <taxon>unclassified sequences</taxon>
        <taxon>metagenomes</taxon>
        <taxon>ecological metagenomes</taxon>
    </lineage>
</organism>
<evidence type="ECO:0000256" key="3">
    <source>
        <dbReference type="ARBA" id="ARBA00022679"/>
    </source>
</evidence>
<evidence type="ECO:0000256" key="4">
    <source>
        <dbReference type="ARBA" id="ARBA00022691"/>
    </source>
</evidence>
<dbReference type="Gene3D" id="3.90.1530.10">
    <property type="entry name" value="Conserved hypothetical protein from pyrococcus furiosus pfu- 392566-001, ParB domain"/>
    <property type="match status" value="1"/>
</dbReference>
<dbReference type="PRINTS" id="PR00506">
    <property type="entry name" value="D21N6MTFRASE"/>
</dbReference>
<reference evidence="6" key="1">
    <citation type="journal article" date="2015" name="Nature">
        <title>Complex archaea that bridge the gap between prokaryotes and eukaryotes.</title>
        <authorList>
            <person name="Spang A."/>
            <person name="Saw J.H."/>
            <person name="Jorgensen S.L."/>
            <person name="Zaremba-Niedzwiedzka K."/>
            <person name="Martijn J."/>
            <person name="Lind A.E."/>
            <person name="van Eijk R."/>
            <person name="Schleper C."/>
            <person name="Guy L."/>
            <person name="Ettema T.J."/>
        </authorList>
    </citation>
    <scope>NUCLEOTIDE SEQUENCE</scope>
</reference>
<protein>
    <recommendedName>
        <fullName evidence="5">ParB-like N-terminal domain-containing protein</fullName>
    </recommendedName>
</protein>
<gene>
    <name evidence="6" type="ORF">LCGC14_2452440</name>
</gene>
<feature type="non-terminal residue" evidence="6">
    <location>
        <position position="1"/>
    </location>
</feature>
<dbReference type="InterPro" id="IPR003115">
    <property type="entry name" value="ParB_N"/>
</dbReference>
<dbReference type="InterPro" id="IPR029063">
    <property type="entry name" value="SAM-dependent_MTases_sf"/>
</dbReference>
<dbReference type="AlphaFoldDB" id="A0A0F9BG68"/>
<dbReference type="InterPro" id="IPR036086">
    <property type="entry name" value="ParB/Sulfiredoxin_sf"/>
</dbReference>
<dbReference type="SMART" id="SM00470">
    <property type="entry name" value="ParB"/>
    <property type="match status" value="1"/>
</dbReference>
<comment type="caution">
    <text evidence="6">The sequence shown here is derived from an EMBL/GenBank/DDBJ whole genome shotgun (WGS) entry which is preliminary data.</text>
</comment>
<keyword evidence="3" id="KW-0808">Transferase</keyword>
<keyword evidence="4" id="KW-0949">S-adenosyl-L-methionine</keyword>
<keyword evidence="2" id="KW-0489">Methyltransferase</keyword>
<dbReference type="EMBL" id="LAZR01037981">
    <property type="protein sequence ID" value="KKL20740.1"/>
    <property type="molecule type" value="Genomic_DNA"/>
</dbReference>
<dbReference type="GO" id="GO:0008170">
    <property type="term" value="F:N-methyltransferase activity"/>
    <property type="evidence" value="ECO:0007669"/>
    <property type="project" value="InterPro"/>
</dbReference>
<dbReference type="Gene3D" id="3.40.50.150">
    <property type="entry name" value="Vaccinia Virus protein VP39"/>
    <property type="match status" value="1"/>
</dbReference>